<dbReference type="PANTHER" id="PTHR10332:SF88">
    <property type="entry name" value="EQUILIBRATIVE NUCLEOSIDE TRANSPORTER 1, ISOFORM A"/>
    <property type="match status" value="1"/>
</dbReference>
<protein>
    <submittedName>
        <fullName evidence="8">Nucleoside transporter-domain-containing protein</fullName>
    </submittedName>
</protein>
<evidence type="ECO:0000256" key="5">
    <source>
        <dbReference type="ARBA" id="ARBA00022989"/>
    </source>
</evidence>
<keyword evidence="5 7" id="KW-1133">Transmembrane helix</keyword>
<feature type="transmembrane region" description="Helical" evidence="7">
    <location>
        <begin position="275"/>
        <end position="295"/>
    </location>
</feature>
<dbReference type="PANTHER" id="PTHR10332">
    <property type="entry name" value="EQUILIBRATIVE NUCLEOSIDE TRANSPORTER"/>
    <property type="match status" value="1"/>
</dbReference>
<feature type="transmembrane region" description="Helical" evidence="7">
    <location>
        <begin position="53"/>
        <end position="71"/>
    </location>
</feature>
<dbReference type="Pfam" id="PF01733">
    <property type="entry name" value="Nucleoside_tran"/>
    <property type="match status" value="2"/>
</dbReference>
<comment type="subcellular location">
    <subcellularLocation>
        <location evidence="1">Membrane</location>
        <topology evidence="1">Multi-pass membrane protein</topology>
    </subcellularLocation>
</comment>
<evidence type="ECO:0000256" key="2">
    <source>
        <dbReference type="ARBA" id="ARBA00007965"/>
    </source>
</evidence>
<accession>A0A1Y2FMC1</accession>
<keyword evidence="3" id="KW-0813">Transport</keyword>
<feature type="transmembrane region" description="Helical" evidence="7">
    <location>
        <begin position="371"/>
        <end position="393"/>
    </location>
</feature>
<dbReference type="GO" id="GO:0005886">
    <property type="term" value="C:plasma membrane"/>
    <property type="evidence" value="ECO:0007669"/>
    <property type="project" value="TreeGrafter"/>
</dbReference>
<dbReference type="GO" id="GO:0015205">
    <property type="term" value="F:nucleobase transmembrane transporter activity"/>
    <property type="evidence" value="ECO:0007669"/>
    <property type="project" value="TreeGrafter"/>
</dbReference>
<feature type="transmembrane region" description="Helical" evidence="7">
    <location>
        <begin position="123"/>
        <end position="143"/>
    </location>
</feature>
<keyword evidence="6 7" id="KW-0472">Membrane</keyword>
<dbReference type="EMBL" id="MCFI01000005">
    <property type="protein sequence ID" value="ORY85088.1"/>
    <property type="molecule type" value="Genomic_DNA"/>
</dbReference>
<dbReference type="GO" id="GO:0034257">
    <property type="term" value="F:nicotinamide riboside transmembrane transporter activity"/>
    <property type="evidence" value="ECO:0007669"/>
    <property type="project" value="TreeGrafter"/>
</dbReference>
<evidence type="ECO:0000256" key="1">
    <source>
        <dbReference type="ARBA" id="ARBA00004141"/>
    </source>
</evidence>
<feature type="transmembrane region" description="Helical" evidence="7">
    <location>
        <begin position="337"/>
        <end position="359"/>
    </location>
</feature>
<evidence type="ECO:0000313" key="9">
    <source>
        <dbReference type="Proteomes" id="UP000193685"/>
    </source>
</evidence>
<gene>
    <name evidence="8" type="ORF">BCR37DRAFT_412660</name>
</gene>
<feature type="transmembrane region" description="Helical" evidence="7">
    <location>
        <begin position="149"/>
        <end position="171"/>
    </location>
</feature>
<dbReference type="RefSeq" id="XP_040726871.1">
    <property type="nucleotide sequence ID" value="XM_040872230.1"/>
</dbReference>
<dbReference type="InterPro" id="IPR002259">
    <property type="entry name" value="Eqnu_transpt"/>
</dbReference>
<feature type="transmembrane region" description="Helical" evidence="7">
    <location>
        <begin position="91"/>
        <end position="111"/>
    </location>
</feature>
<comment type="caution">
    <text evidence="8">The sequence shown here is derived from an EMBL/GenBank/DDBJ whole genome shotgun (WGS) entry which is preliminary data.</text>
</comment>
<keyword evidence="4 7" id="KW-0812">Transmembrane</keyword>
<organism evidence="8 9">
    <name type="scientific">Protomyces lactucae-debilis</name>
    <dbReference type="NCBI Taxonomy" id="2754530"/>
    <lineage>
        <taxon>Eukaryota</taxon>
        <taxon>Fungi</taxon>
        <taxon>Dikarya</taxon>
        <taxon>Ascomycota</taxon>
        <taxon>Taphrinomycotina</taxon>
        <taxon>Taphrinomycetes</taxon>
        <taxon>Taphrinales</taxon>
        <taxon>Protomycetaceae</taxon>
        <taxon>Protomyces</taxon>
    </lineage>
</organism>
<dbReference type="GeneID" id="63788829"/>
<feature type="transmembrane region" description="Helical" evidence="7">
    <location>
        <begin position="668"/>
        <end position="685"/>
    </location>
</feature>
<dbReference type="Proteomes" id="UP000193685">
    <property type="component" value="Unassembled WGS sequence"/>
</dbReference>
<proteinExistence type="inferred from homology"/>
<keyword evidence="9" id="KW-1185">Reference proteome</keyword>
<dbReference type="OrthoDB" id="46396at2759"/>
<evidence type="ECO:0000313" key="8">
    <source>
        <dbReference type="EMBL" id="ORY85088.1"/>
    </source>
</evidence>
<sequence length="686" mass="71827">MRSEDGSRQSLLRSSQDDAAEIDADQLDDSAGAPLLDDAQSSPELPAWDGKSAIAFALLGAGMLWPFNAFITANAYFSKLFSHDPWLLKHFSSSITFLFTLMNLVSVFHTTATVKSGNAHKRIRYSTLTLCVVLALLAILSTLKIPARVYFGLMLLLVAICGSMIGALQNGTFGIVGQYGSGYVPYIMIGQAVAGVTPAVLTLLVDAVADQRSKKAAMQRAFSYFLSSSLILASAHFAHLYLVSRQGSSMAVKSDADHAQPLADARRILRTSYPWAVFTVFAVSLSVFPAVTATVSSVTPVKRDLTIALGFVLWNTGDLLGRILSGLTVFSIKNGRMLLVMSVARLVFVPGLYLCNVGGQGAVISSNTFFLAYMLLFGLTNGYVASLCMGGAIENAKDEDKDTMGAVMQLAQLSRTSMKPRHIRSDFSHHMLHTMCVPFLAYWSWRSVGVVCAAPGLWSPYSKDTQDTQDYTVQRHIMLSLSTLICATLLSLAAGQTTTAPTRDPAAEINAAIAAQSSAEAAIIALRSQGLSDNSAAVQSLLQLQTSIIVSGLHLGSQTVAGVTGAATLNPAAPTQTPSVAHANTKTDATTSMTIQAAGPFSNVSSAVTVAASGASAVRTITSPAASGSLRPFLSLLPPASRASGSASAFSSETSSSGATGLASGQQVVSGLVALSALAIGALLVL</sequence>
<name>A0A1Y2FMC1_PROLT</name>
<evidence type="ECO:0000256" key="3">
    <source>
        <dbReference type="ARBA" id="ARBA00022448"/>
    </source>
</evidence>
<dbReference type="GO" id="GO:0000329">
    <property type="term" value="C:fungal-type vacuole membrane"/>
    <property type="evidence" value="ECO:0007669"/>
    <property type="project" value="TreeGrafter"/>
</dbReference>
<evidence type="ECO:0000256" key="7">
    <source>
        <dbReference type="SAM" id="Phobius"/>
    </source>
</evidence>
<evidence type="ECO:0000256" key="4">
    <source>
        <dbReference type="ARBA" id="ARBA00022692"/>
    </source>
</evidence>
<feature type="transmembrane region" description="Helical" evidence="7">
    <location>
        <begin position="221"/>
        <end position="243"/>
    </location>
</feature>
<dbReference type="AlphaFoldDB" id="A0A1Y2FMC1"/>
<reference evidence="8 9" key="1">
    <citation type="submission" date="2016-07" db="EMBL/GenBank/DDBJ databases">
        <title>Pervasive Adenine N6-methylation of Active Genes in Fungi.</title>
        <authorList>
            <consortium name="DOE Joint Genome Institute"/>
            <person name="Mondo S.J."/>
            <person name="Dannebaum R.O."/>
            <person name="Kuo R.C."/>
            <person name="Labutti K."/>
            <person name="Haridas S."/>
            <person name="Kuo A."/>
            <person name="Salamov A."/>
            <person name="Ahrendt S.R."/>
            <person name="Lipzen A."/>
            <person name="Sullivan W."/>
            <person name="Andreopoulos W.B."/>
            <person name="Clum A."/>
            <person name="Lindquist E."/>
            <person name="Daum C."/>
            <person name="Ramamoorthy G.K."/>
            <person name="Gryganskyi A."/>
            <person name="Culley D."/>
            <person name="Magnuson J.K."/>
            <person name="James T.Y."/>
            <person name="O'Malley M.A."/>
            <person name="Stajich J.E."/>
            <person name="Spatafora J.W."/>
            <person name="Visel A."/>
            <person name="Grigoriev I.V."/>
        </authorList>
    </citation>
    <scope>NUCLEOTIDE SEQUENCE [LARGE SCALE GENOMIC DNA]</scope>
    <source>
        <strain evidence="8 9">12-1054</strain>
    </source>
</reference>
<feature type="transmembrane region" description="Helical" evidence="7">
    <location>
        <begin position="183"/>
        <end position="209"/>
    </location>
</feature>
<comment type="similarity">
    <text evidence="2">Belongs to the SLC29A/ENT transporter (TC 2.A.57) family.</text>
</comment>
<evidence type="ECO:0000256" key="6">
    <source>
        <dbReference type="ARBA" id="ARBA00023136"/>
    </source>
</evidence>